<dbReference type="InterPro" id="IPR004843">
    <property type="entry name" value="Calcineurin-like_PHP"/>
</dbReference>
<comment type="caution">
    <text evidence="8">The sequence shown here is derived from an EMBL/GenBank/DDBJ whole genome shotgun (WGS) entry which is preliminary data.</text>
</comment>
<protein>
    <recommendedName>
        <fullName evidence="2 5">acid phosphatase</fullName>
        <ecNumber evidence="2 5">3.1.3.2</ecNumber>
    </recommendedName>
</protein>
<dbReference type="PIRSF" id="PIRSF000898">
    <property type="entry name" value="Acid_Ptase_5"/>
    <property type="match status" value="1"/>
</dbReference>
<proteinExistence type="predicted"/>
<dbReference type="Pfam" id="PF00149">
    <property type="entry name" value="Metallophos"/>
    <property type="match status" value="1"/>
</dbReference>
<dbReference type="PANTHER" id="PTHR10161">
    <property type="entry name" value="TARTRATE-RESISTANT ACID PHOSPHATASE TYPE 5"/>
    <property type="match status" value="1"/>
</dbReference>
<evidence type="ECO:0000313" key="8">
    <source>
        <dbReference type="EMBL" id="MBD8002011.1"/>
    </source>
</evidence>
<dbReference type="InterPro" id="IPR024927">
    <property type="entry name" value="Acid_PPase"/>
</dbReference>
<evidence type="ECO:0000259" key="7">
    <source>
        <dbReference type="Pfam" id="PF00149"/>
    </source>
</evidence>
<evidence type="ECO:0000313" key="9">
    <source>
        <dbReference type="Proteomes" id="UP000616346"/>
    </source>
</evidence>
<keyword evidence="5" id="KW-0408">Iron</keyword>
<evidence type="ECO:0000256" key="6">
    <source>
        <dbReference type="SAM" id="SignalP"/>
    </source>
</evidence>
<dbReference type="RefSeq" id="WP_191710066.1">
    <property type="nucleotide sequence ID" value="NZ_JACSPQ010000005.1"/>
</dbReference>
<sequence length="314" mass="36141">MTTIKRFIISLCLGLFFIAGFAQTPQDWSGLEKPLNFYLANDLGRNGYYDQKPIAEMMGKMAENIDIEFVVAAGDVHHFEGVRSVNDPLWLTNYELIYSHPDLMLPWYPILGNHEYRGNTQAVIDYSNVSARWRMPARYYTRVEENDDITIRLVMVDTAPLLDKYRKDTDKYPDACKQNIDKQLAWIDSVLTASKEDWVLVVGHHPIYADTDKNDSERTDLQKRLDSILRKHKNVDMYLCGHIHNFQHIRKPGSDIDYVVNTSGSLSRKVQPIEGTQFCSDTSGFSLITADKKELKLHLIDKNGKVIYTVTRSK</sequence>
<dbReference type="Proteomes" id="UP000616346">
    <property type="component" value="Unassembled WGS sequence"/>
</dbReference>
<feature type="signal peptide" evidence="6">
    <location>
        <begin position="1"/>
        <end position="22"/>
    </location>
</feature>
<dbReference type="Gene3D" id="3.60.21.10">
    <property type="match status" value="1"/>
</dbReference>
<accession>A0ABR8VB83</accession>
<dbReference type="PANTHER" id="PTHR10161:SF14">
    <property type="entry name" value="TARTRATE-RESISTANT ACID PHOSPHATASE TYPE 5"/>
    <property type="match status" value="1"/>
</dbReference>
<dbReference type="InterPro" id="IPR029052">
    <property type="entry name" value="Metallo-depent_PP-like"/>
</dbReference>
<keyword evidence="4 5" id="KW-0378">Hydrolase</keyword>
<dbReference type="EMBL" id="JACSPQ010000005">
    <property type="protein sequence ID" value="MBD8002011.1"/>
    <property type="molecule type" value="Genomic_DNA"/>
</dbReference>
<feature type="chain" id="PRO_5047485138" description="acid phosphatase" evidence="6">
    <location>
        <begin position="23"/>
        <end position="314"/>
    </location>
</feature>
<evidence type="ECO:0000256" key="4">
    <source>
        <dbReference type="ARBA" id="ARBA00022801"/>
    </source>
</evidence>
<organism evidence="8 9">
    <name type="scientific">Phocaeicola faecium</name>
    <dbReference type="NCBI Taxonomy" id="2762213"/>
    <lineage>
        <taxon>Bacteria</taxon>
        <taxon>Pseudomonadati</taxon>
        <taxon>Bacteroidota</taxon>
        <taxon>Bacteroidia</taxon>
        <taxon>Bacteroidales</taxon>
        <taxon>Bacteroidaceae</taxon>
        <taxon>Phocaeicola</taxon>
    </lineage>
</organism>
<keyword evidence="3 6" id="KW-0732">Signal</keyword>
<dbReference type="EC" id="3.1.3.2" evidence="2 5"/>
<feature type="domain" description="Calcineurin-like phosphoesterase" evidence="7">
    <location>
        <begin position="37"/>
        <end position="245"/>
    </location>
</feature>
<keyword evidence="9" id="KW-1185">Reference proteome</keyword>
<reference evidence="8 9" key="1">
    <citation type="submission" date="2020-08" db="EMBL/GenBank/DDBJ databases">
        <title>A Genomic Blueprint of the Chicken Gut Microbiome.</title>
        <authorList>
            <person name="Gilroy R."/>
            <person name="Ravi A."/>
            <person name="Getino M."/>
            <person name="Pursley I."/>
            <person name="Horton D.L."/>
            <person name="Alikhan N.-F."/>
            <person name="Baker D."/>
            <person name="Gharbi K."/>
            <person name="Hall N."/>
            <person name="Watson M."/>
            <person name="Adriaenssens E.M."/>
            <person name="Foster-Nyarko E."/>
            <person name="Jarju S."/>
            <person name="Secka A."/>
            <person name="Antonio M."/>
            <person name="Oren A."/>
            <person name="Chaudhuri R."/>
            <person name="La Ragione R.M."/>
            <person name="Hildebrand F."/>
            <person name="Pallen M.J."/>
        </authorList>
    </citation>
    <scope>NUCLEOTIDE SEQUENCE [LARGE SCALE GENOMIC DNA]</scope>
    <source>
        <strain evidence="8 9">Sa1YUN3</strain>
    </source>
</reference>
<evidence type="ECO:0000256" key="1">
    <source>
        <dbReference type="ARBA" id="ARBA00000032"/>
    </source>
</evidence>
<evidence type="ECO:0000256" key="5">
    <source>
        <dbReference type="PIRNR" id="PIRNR000898"/>
    </source>
</evidence>
<comment type="catalytic activity">
    <reaction evidence="1 5">
        <text>a phosphate monoester + H2O = an alcohol + phosphate</text>
        <dbReference type="Rhea" id="RHEA:15017"/>
        <dbReference type="ChEBI" id="CHEBI:15377"/>
        <dbReference type="ChEBI" id="CHEBI:30879"/>
        <dbReference type="ChEBI" id="CHEBI:43474"/>
        <dbReference type="ChEBI" id="CHEBI:67140"/>
        <dbReference type="EC" id="3.1.3.2"/>
    </reaction>
</comment>
<evidence type="ECO:0000256" key="3">
    <source>
        <dbReference type="ARBA" id="ARBA00022729"/>
    </source>
</evidence>
<gene>
    <name evidence="8" type="ORF">H9626_07260</name>
</gene>
<name>A0ABR8VB83_9BACT</name>
<evidence type="ECO:0000256" key="2">
    <source>
        <dbReference type="ARBA" id="ARBA00012646"/>
    </source>
</evidence>
<dbReference type="SUPFAM" id="SSF56300">
    <property type="entry name" value="Metallo-dependent phosphatases"/>
    <property type="match status" value="1"/>
</dbReference>
<dbReference type="InterPro" id="IPR051558">
    <property type="entry name" value="Metallophosphoesterase_PAP"/>
</dbReference>